<keyword evidence="2" id="KW-0812">Transmembrane</keyword>
<feature type="domain" description="DUF6535" evidence="3">
    <location>
        <begin position="52"/>
        <end position="222"/>
    </location>
</feature>
<feature type="transmembrane region" description="Helical" evidence="2">
    <location>
        <begin position="228"/>
        <end position="252"/>
    </location>
</feature>
<reference evidence="4" key="1">
    <citation type="journal article" date="2020" name="Nat. Commun.">
        <title>Large-scale genome sequencing of mycorrhizal fungi provides insights into the early evolution of symbiotic traits.</title>
        <authorList>
            <person name="Miyauchi S."/>
            <person name="Kiss E."/>
            <person name="Kuo A."/>
            <person name="Drula E."/>
            <person name="Kohler A."/>
            <person name="Sanchez-Garcia M."/>
            <person name="Morin E."/>
            <person name="Andreopoulos B."/>
            <person name="Barry K.W."/>
            <person name="Bonito G."/>
            <person name="Buee M."/>
            <person name="Carver A."/>
            <person name="Chen C."/>
            <person name="Cichocki N."/>
            <person name="Clum A."/>
            <person name="Culley D."/>
            <person name="Crous P.W."/>
            <person name="Fauchery L."/>
            <person name="Girlanda M."/>
            <person name="Hayes R.D."/>
            <person name="Keri Z."/>
            <person name="LaButti K."/>
            <person name="Lipzen A."/>
            <person name="Lombard V."/>
            <person name="Magnuson J."/>
            <person name="Maillard F."/>
            <person name="Murat C."/>
            <person name="Nolan M."/>
            <person name="Ohm R.A."/>
            <person name="Pangilinan J."/>
            <person name="Pereira M.F."/>
            <person name="Perotto S."/>
            <person name="Peter M."/>
            <person name="Pfister S."/>
            <person name="Riley R."/>
            <person name="Sitrit Y."/>
            <person name="Stielow J.B."/>
            <person name="Szollosi G."/>
            <person name="Zifcakova L."/>
            <person name="Stursova M."/>
            <person name="Spatafora J.W."/>
            <person name="Tedersoo L."/>
            <person name="Vaario L.M."/>
            <person name="Yamada A."/>
            <person name="Yan M."/>
            <person name="Wang P."/>
            <person name="Xu J."/>
            <person name="Bruns T."/>
            <person name="Baldrian P."/>
            <person name="Vilgalys R."/>
            <person name="Dunand C."/>
            <person name="Henrissat B."/>
            <person name="Grigoriev I.V."/>
            <person name="Hibbett D."/>
            <person name="Nagy L.G."/>
            <person name="Martin F.M."/>
        </authorList>
    </citation>
    <scope>NUCLEOTIDE SEQUENCE</scope>
    <source>
        <strain evidence="4">UH-Tt-Lm1</strain>
    </source>
</reference>
<evidence type="ECO:0000256" key="1">
    <source>
        <dbReference type="SAM" id="MobiDB-lite"/>
    </source>
</evidence>
<accession>A0A9P6HEM3</accession>
<dbReference type="EMBL" id="WIUZ02000007">
    <property type="protein sequence ID" value="KAF9785312.1"/>
    <property type="molecule type" value="Genomic_DNA"/>
</dbReference>
<feature type="transmembrane region" description="Helical" evidence="2">
    <location>
        <begin position="73"/>
        <end position="94"/>
    </location>
</feature>
<name>A0A9P6HEM3_9AGAM</name>
<gene>
    <name evidence="4" type="ORF">BJ322DRAFT_823959</name>
</gene>
<evidence type="ECO:0000313" key="5">
    <source>
        <dbReference type="Proteomes" id="UP000736335"/>
    </source>
</evidence>
<keyword evidence="5" id="KW-1185">Reference proteome</keyword>
<evidence type="ECO:0000313" key="4">
    <source>
        <dbReference type="EMBL" id="KAF9785312.1"/>
    </source>
</evidence>
<reference evidence="4" key="2">
    <citation type="submission" date="2020-11" db="EMBL/GenBank/DDBJ databases">
        <authorList>
            <consortium name="DOE Joint Genome Institute"/>
            <person name="Kuo A."/>
            <person name="Miyauchi S."/>
            <person name="Kiss E."/>
            <person name="Drula E."/>
            <person name="Kohler A."/>
            <person name="Sanchez-Garcia M."/>
            <person name="Andreopoulos B."/>
            <person name="Barry K.W."/>
            <person name="Bonito G."/>
            <person name="Buee M."/>
            <person name="Carver A."/>
            <person name="Chen C."/>
            <person name="Cichocki N."/>
            <person name="Clum A."/>
            <person name="Culley D."/>
            <person name="Crous P.W."/>
            <person name="Fauchery L."/>
            <person name="Girlanda M."/>
            <person name="Hayes R."/>
            <person name="Keri Z."/>
            <person name="Labutti K."/>
            <person name="Lipzen A."/>
            <person name="Lombard V."/>
            <person name="Magnuson J."/>
            <person name="Maillard F."/>
            <person name="Morin E."/>
            <person name="Murat C."/>
            <person name="Nolan M."/>
            <person name="Ohm R."/>
            <person name="Pangilinan J."/>
            <person name="Pereira M."/>
            <person name="Perotto S."/>
            <person name="Peter M."/>
            <person name="Riley R."/>
            <person name="Sitrit Y."/>
            <person name="Stielow B."/>
            <person name="Szollosi G."/>
            <person name="Zifcakova L."/>
            <person name="Stursova M."/>
            <person name="Spatafora J.W."/>
            <person name="Tedersoo L."/>
            <person name="Vaario L.-M."/>
            <person name="Yamada A."/>
            <person name="Yan M."/>
            <person name="Wang P."/>
            <person name="Xu J."/>
            <person name="Bruns T."/>
            <person name="Baldrian P."/>
            <person name="Vilgalys R."/>
            <person name="Henrissat B."/>
            <person name="Grigoriev I.V."/>
            <person name="Hibbett D."/>
            <person name="Nagy L.G."/>
            <person name="Martin F.M."/>
        </authorList>
    </citation>
    <scope>NUCLEOTIDE SEQUENCE</scope>
    <source>
        <strain evidence="4">UH-Tt-Lm1</strain>
    </source>
</reference>
<feature type="transmembrane region" description="Helical" evidence="2">
    <location>
        <begin position="137"/>
        <end position="159"/>
    </location>
</feature>
<proteinExistence type="predicted"/>
<keyword evidence="2" id="KW-1133">Transmembrane helix</keyword>
<feature type="region of interest" description="Disordered" evidence="1">
    <location>
        <begin position="297"/>
        <end position="321"/>
    </location>
</feature>
<comment type="caution">
    <text evidence="4">The sequence shown here is derived from an EMBL/GenBank/DDBJ whole genome shotgun (WGS) entry which is preliminary data.</text>
</comment>
<dbReference type="AlphaFoldDB" id="A0A9P6HEM3"/>
<protein>
    <recommendedName>
        <fullName evidence="3">DUF6535 domain-containing protein</fullName>
    </recommendedName>
</protein>
<organism evidence="4 5">
    <name type="scientific">Thelephora terrestris</name>
    <dbReference type="NCBI Taxonomy" id="56493"/>
    <lineage>
        <taxon>Eukaryota</taxon>
        <taxon>Fungi</taxon>
        <taxon>Dikarya</taxon>
        <taxon>Basidiomycota</taxon>
        <taxon>Agaricomycotina</taxon>
        <taxon>Agaricomycetes</taxon>
        <taxon>Thelephorales</taxon>
        <taxon>Thelephoraceae</taxon>
        <taxon>Thelephora</taxon>
    </lineage>
</organism>
<sequence>MDGGTIDRKTRAEATANPSTSTFEDALKNALKNIFPAVESTNDARTEFYNKFTHEAEGYDKEFRDKYGGDLDITLIFAALFSAVVSAFIIPIQAQLQPDYTQLSYDLLWMTANATGMNPPPKPSSDSPWTGPDPKLAHIQAILYSSLAASLLAAFVAMLGKQWLNRYFQVDMRGSLIDRSRDRQRKADGMATWRFKFVMESLPLMLQASLLLLGCALSKYLFTIDNLIAWVVVGFTAAGFLFYLIIIFAATLSYDCPFQTPPSLIIRFIICLYQDRRKYLDKTSIWLHHMLHRKRGQGRRGPRRVTGPDGPDGNNGMEHHELPAAPPPIPPVLFDLGTDRNGYVLDAKCIAWMFEMSMDPEVILDITKFIPEIIWHNGIQTTPLEKLYDILLECFDHSSGKPVVASKFRDRAYFSAKALLHLAVQRKCMADESDASVFAYISERHQKNIGSRHFKGDPDLDSTLGIIDRVFVDADFKAMDWHQLSLTDYHRTWMSRVLLSLAWDAIGKGQPLPTDVRTFVHHSLGIVPPPPAQIAMSPMSSISALKLKGSIKTLLERSRKPTPPPLRLTAPWKP</sequence>
<evidence type="ECO:0000256" key="2">
    <source>
        <dbReference type="SAM" id="Phobius"/>
    </source>
</evidence>
<keyword evidence="2" id="KW-0472">Membrane</keyword>
<dbReference type="Pfam" id="PF20153">
    <property type="entry name" value="DUF6535"/>
    <property type="match status" value="1"/>
</dbReference>
<dbReference type="Proteomes" id="UP000736335">
    <property type="component" value="Unassembled WGS sequence"/>
</dbReference>
<evidence type="ECO:0000259" key="3">
    <source>
        <dbReference type="Pfam" id="PF20153"/>
    </source>
</evidence>
<dbReference type="OrthoDB" id="3219854at2759"/>
<dbReference type="InterPro" id="IPR045338">
    <property type="entry name" value="DUF6535"/>
</dbReference>